<dbReference type="PANTHER" id="PTHR47990">
    <property type="entry name" value="2-OXOGLUTARATE (2OG) AND FE(II)-DEPENDENT OXYGENASE SUPERFAMILY PROTEIN-RELATED"/>
    <property type="match status" value="1"/>
</dbReference>
<dbReference type="FunFam" id="2.60.120.330:FF:000017">
    <property type="entry name" value="2-oxoglutarate-dependent dioxygenase DAO"/>
    <property type="match status" value="1"/>
</dbReference>
<dbReference type="InterPro" id="IPR026992">
    <property type="entry name" value="DIOX_N"/>
</dbReference>
<dbReference type="InterPro" id="IPR044861">
    <property type="entry name" value="IPNS-like_FE2OG_OXY"/>
</dbReference>
<reference evidence="8 9" key="1">
    <citation type="submission" date="2024-11" db="EMBL/GenBank/DDBJ databases">
        <title>A near-complete genome assembly of Cinchona calisaya.</title>
        <authorList>
            <person name="Lian D.C."/>
            <person name="Zhao X.W."/>
            <person name="Wei L."/>
        </authorList>
    </citation>
    <scope>NUCLEOTIDE SEQUENCE [LARGE SCALE GENOMIC DNA]</scope>
    <source>
        <tissue evidence="8">Nenye</tissue>
    </source>
</reference>
<dbReference type="Pfam" id="PF14226">
    <property type="entry name" value="DIOX_N"/>
    <property type="match status" value="1"/>
</dbReference>
<comment type="caution">
    <text evidence="8">The sequence shown here is derived from an EMBL/GenBank/DDBJ whole genome shotgun (WGS) entry which is preliminary data.</text>
</comment>
<organism evidence="8 9">
    <name type="scientific">Cinchona calisaya</name>
    <dbReference type="NCBI Taxonomy" id="153742"/>
    <lineage>
        <taxon>Eukaryota</taxon>
        <taxon>Viridiplantae</taxon>
        <taxon>Streptophyta</taxon>
        <taxon>Embryophyta</taxon>
        <taxon>Tracheophyta</taxon>
        <taxon>Spermatophyta</taxon>
        <taxon>Magnoliopsida</taxon>
        <taxon>eudicotyledons</taxon>
        <taxon>Gunneridae</taxon>
        <taxon>Pentapetalae</taxon>
        <taxon>asterids</taxon>
        <taxon>lamiids</taxon>
        <taxon>Gentianales</taxon>
        <taxon>Rubiaceae</taxon>
        <taxon>Cinchonoideae</taxon>
        <taxon>Cinchoneae</taxon>
        <taxon>Cinchona</taxon>
    </lineage>
</organism>
<dbReference type="GO" id="GO:0009805">
    <property type="term" value="P:coumarin biosynthetic process"/>
    <property type="evidence" value="ECO:0007669"/>
    <property type="project" value="UniProtKB-ARBA"/>
</dbReference>
<evidence type="ECO:0000256" key="5">
    <source>
        <dbReference type="ARBA" id="ARBA00076740"/>
    </source>
</evidence>
<protein>
    <recommendedName>
        <fullName evidence="4">2-oxoglutarate-dependent dioxygenase DAO</fullName>
    </recommendedName>
    <alternativeName>
        <fullName evidence="5">Protein DIOXYGENASE FOR AUXIN OXIDATION</fullName>
    </alternativeName>
</protein>
<dbReference type="PROSITE" id="PS51471">
    <property type="entry name" value="FE2OG_OXY"/>
    <property type="match status" value="1"/>
</dbReference>
<dbReference type="GO" id="GO:0002238">
    <property type="term" value="P:response to molecule of fungal origin"/>
    <property type="evidence" value="ECO:0007669"/>
    <property type="project" value="UniProtKB-ARBA"/>
</dbReference>
<keyword evidence="1 6" id="KW-0479">Metal-binding</keyword>
<dbReference type="InterPro" id="IPR050231">
    <property type="entry name" value="Iron_ascorbate_oxido_reductase"/>
</dbReference>
<evidence type="ECO:0000313" key="8">
    <source>
        <dbReference type="EMBL" id="KAL3500269.1"/>
    </source>
</evidence>
<evidence type="ECO:0000313" key="9">
    <source>
        <dbReference type="Proteomes" id="UP001630127"/>
    </source>
</evidence>
<accession>A0ABD2Y3G1</accession>
<dbReference type="InterPro" id="IPR027443">
    <property type="entry name" value="IPNS-like_sf"/>
</dbReference>
<feature type="domain" description="Fe2OG dioxygenase" evidence="7">
    <location>
        <begin position="150"/>
        <end position="253"/>
    </location>
</feature>
<gene>
    <name evidence="8" type="ORF">ACH5RR_039362</name>
</gene>
<evidence type="ECO:0000259" key="7">
    <source>
        <dbReference type="PROSITE" id="PS51471"/>
    </source>
</evidence>
<comment type="similarity">
    <text evidence="6">Belongs to the iron/ascorbate-dependent oxidoreductase family.</text>
</comment>
<evidence type="ECO:0000256" key="2">
    <source>
        <dbReference type="ARBA" id="ARBA00023004"/>
    </source>
</evidence>
<evidence type="ECO:0000256" key="4">
    <source>
        <dbReference type="ARBA" id="ARBA00074102"/>
    </source>
</evidence>
<dbReference type="Pfam" id="PF03171">
    <property type="entry name" value="2OG-FeII_Oxy"/>
    <property type="match status" value="1"/>
</dbReference>
<dbReference type="InterPro" id="IPR005123">
    <property type="entry name" value="Oxoglu/Fe-dep_dioxygenase_dom"/>
</dbReference>
<sequence length="311" mass="34666">MGSASNIAIPVIDLQDFPGQSAKMIKACEDWGMFRIVNHEELLPVSLMLKMKTVIRSLMELPEEIKHQNTDVIINSGYFPPSDANPLYDALGLYDMASPDAVDAFCKKLNASPEQREIIVEYGQAVQQVIVNIGQKLGQALGLKDFSVDGWPALFRINRYRFTQETIGSSGLQIHTDTGFFTIVQDDDNHGGLEVMDLSGTFRSLDPWPGTFLVVIGDVGAAWSNGRLRNVKHRVVCKEPGIRVSIATFLLGPRDALVKIPEEFVDLEHPRKYVPFLYEDYRQLRISKKLQAGEALELIGVGAKNKLRSCC</sequence>
<dbReference type="EMBL" id="JBJUIK010000016">
    <property type="protein sequence ID" value="KAL3500269.1"/>
    <property type="molecule type" value="Genomic_DNA"/>
</dbReference>
<dbReference type="SUPFAM" id="SSF51197">
    <property type="entry name" value="Clavaminate synthase-like"/>
    <property type="match status" value="1"/>
</dbReference>
<evidence type="ECO:0000256" key="3">
    <source>
        <dbReference type="ARBA" id="ARBA00054658"/>
    </source>
</evidence>
<name>A0ABD2Y3G1_9GENT</name>
<dbReference type="AlphaFoldDB" id="A0ABD2Y3G1"/>
<keyword evidence="6" id="KW-0560">Oxidoreductase</keyword>
<comment type="function">
    <text evidence="3">2-oxoglutarate-dependent dioxygenase essential for auxin catabolism and maintenance of auxin homeostasis in reproductive organs. Catalyzes the irreversible oxidation of indole-3-acetic acid (IAA) to the biologically inactive 2-oxoindole-3-acetic acid (OxIAA).</text>
</comment>
<dbReference type="GO" id="GO:0016706">
    <property type="term" value="F:2-oxoglutarate-dependent dioxygenase activity"/>
    <property type="evidence" value="ECO:0007669"/>
    <property type="project" value="UniProtKB-ARBA"/>
</dbReference>
<dbReference type="Gene3D" id="2.60.120.330">
    <property type="entry name" value="B-lactam Antibiotic, Isopenicillin N Synthase, Chain"/>
    <property type="match status" value="1"/>
</dbReference>
<keyword evidence="2 6" id="KW-0408">Iron</keyword>
<dbReference type="Proteomes" id="UP001630127">
    <property type="component" value="Unassembled WGS sequence"/>
</dbReference>
<dbReference type="GO" id="GO:0046872">
    <property type="term" value="F:metal ion binding"/>
    <property type="evidence" value="ECO:0007669"/>
    <property type="project" value="UniProtKB-KW"/>
</dbReference>
<keyword evidence="9" id="KW-1185">Reference proteome</keyword>
<evidence type="ECO:0000256" key="1">
    <source>
        <dbReference type="ARBA" id="ARBA00022723"/>
    </source>
</evidence>
<evidence type="ECO:0000256" key="6">
    <source>
        <dbReference type="RuleBase" id="RU003682"/>
    </source>
</evidence>
<proteinExistence type="inferred from homology"/>